<feature type="domain" description="Transposase IS204/IS1001/IS1096/IS1165 DDE" evidence="1">
    <location>
        <begin position="29"/>
        <end position="126"/>
    </location>
</feature>
<organism evidence="2 3">
    <name type="scientific">Liquorilactobacillus sucicola DSM 21376 = JCM 15457</name>
    <dbReference type="NCBI Taxonomy" id="1423806"/>
    <lineage>
        <taxon>Bacteria</taxon>
        <taxon>Bacillati</taxon>
        <taxon>Bacillota</taxon>
        <taxon>Bacilli</taxon>
        <taxon>Lactobacillales</taxon>
        <taxon>Lactobacillaceae</taxon>
        <taxon>Liquorilactobacillus</taxon>
    </lineage>
</organism>
<dbReference type="PATRIC" id="fig|1423806.3.peg.1550"/>
<proteinExistence type="predicted"/>
<sequence>MLVPAGQLDFEHFHKWTNFSYWITATDVVHQLLSLDPELKKTYEILNHVQTAIQHRDWNNYNASFWGAEDCSEEMKSTIKMHHKKIHHTFITQYSNGPLEGSNNKIKTIKRASFGYRSFFRFRIRVLYAFRIKTKRALITK</sequence>
<dbReference type="PANTHER" id="PTHR33498:SF1">
    <property type="entry name" value="TRANSPOSASE FOR INSERTION SEQUENCE ELEMENT IS1557"/>
    <property type="match status" value="1"/>
</dbReference>
<dbReference type="PANTHER" id="PTHR33498">
    <property type="entry name" value="TRANSPOSASE FOR INSERTION SEQUENCE ELEMENT IS1557"/>
    <property type="match status" value="1"/>
</dbReference>
<name>A0A0R2DQL2_9LACO</name>
<dbReference type="AlphaFoldDB" id="A0A0R2DQL2"/>
<reference evidence="2 3" key="1">
    <citation type="journal article" date="2015" name="Genome Announc.">
        <title>Expanding the biotechnology potential of lactobacilli through comparative genomics of 213 strains and associated genera.</title>
        <authorList>
            <person name="Sun Z."/>
            <person name="Harris H.M."/>
            <person name="McCann A."/>
            <person name="Guo C."/>
            <person name="Argimon S."/>
            <person name="Zhang W."/>
            <person name="Yang X."/>
            <person name="Jeffery I.B."/>
            <person name="Cooney J.C."/>
            <person name="Kagawa T.F."/>
            <person name="Liu W."/>
            <person name="Song Y."/>
            <person name="Salvetti E."/>
            <person name="Wrobel A."/>
            <person name="Rasinkangas P."/>
            <person name="Parkhill J."/>
            <person name="Rea M.C."/>
            <person name="O'Sullivan O."/>
            <person name="Ritari J."/>
            <person name="Douillard F.P."/>
            <person name="Paul Ross R."/>
            <person name="Yang R."/>
            <person name="Briner A.E."/>
            <person name="Felis G.E."/>
            <person name="de Vos W.M."/>
            <person name="Barrangou R."/>
            <person name="Klaenhammer T.R."/>
            <person name="Caufield P.W."/>
            <person name="Cui Y."/>
            <person name="Zhang H."/>
            <person name="O'Toole P.W."/>
        </authorList>
    </citation>
    <scope>NUCLEOTIDE SEQUENCE [LARGE SCALE GENOMIC DNA]</scope>
    <source>
        <strain evidence="2 3">DSM 21376</strain>
    </source>
</reference>
<protein>
    <recommendedName>
        <fullName evidence="1">Transposase IS204/IS1001/IS1096/IS1165 DDE domain-containing protein</fullName>
    </recommendedName>
</protein>
<keyword evidence="3" id="KW-1185">Reference proteome</keyword>
<dbReference type="EMBL" id="AYZF01000013">
    <property type="protein sequence ID" value="KRN06328.1"/>
    <property type="molecule type" value="Genomic_DNA"/>
</dbReference>
<evidence type="ECO:0000313" key="2">
    <source>
        <dbReference type="EMBL" id="KRN06328.1"/>
    </source>
</evidence>
<dbReference type="Pfam" id="PF01610">
    <property type="entry name" value="DDE_Tnp_ISL3"/>
    <property type="match status" value="1"/>
</dbReference>
<evidence type="ECO:0000259" key="1">
    <source>
        <dbReference type="Pfam" id="PF01610"/>
    </source>
</evidence>
<comment type="caution">
    <text evidence="2">The sequence shown here is derived from an EMBL/GenBank/DDBJ whole genome shotgun (WGS) entry which is preliminary data.</text>
</comment>
<dbReference type="InterPro" id="IPR047951">
    <property type="entry name" value="Transpos_ISL3"/>
</dbReference>
<evidence type="ECO:0000313" key="3">
    <source>
        <dbReference type="Proteomes" id="UP000050961"/>
    </source>
</evidence>
<dbReference type="STRING" id="1423806.FD15_GL001530"/>
<accession>A0A0R2DQL2</accession>
<dbReference type="Proteomes" id="UP000050961">
    <property type="component" value="Unassembled WGS sequence"/>
</dbReference>
<gene>
    <name evidence="2" type="ORF">FD15_GL001530</name>
</gene>
<dbReference type="InterPro" id="IPR002560">
    <property type="entry name" value="Transposase_DDE"/>
</dbReference>